<dbReference type="GO" id="GO:0016125">
    <property type="term" value="P:sterol metabolic process"/>
    <property type="evidence" value="ECO:0007669"/>
    <property type="project" value="TreeGrafter"/>
</dbReference>
<evidence type="ECO:0000256" key="2">
    <source>
        <dbReference type="ARBA" id="ARBA00023004"/>
    </source>
</evidence>
<dbReference type="GO" id="GO:0016705">
    <property type="term" value="F:oxidoreductase activity, acting on paired donors, with incorporation or reduction of molecular oxygen"/>
    <property type="evidence" value="ECO:0007669"/>
    <property type="project" value="InterPro"/>
</dbReference>
<dbReference type="Proteomes" id="UP001179952">
    <property type="component" value="Unassembled WGS sequence"/>
</dbReference>
<name>A0AAV9B3C4_ACOGR</name>
<keyword evidence="2" id="KW-0408">Iron</keyword>
<dbReference type="PANTHER" id="PTHR24286">
    <property type="entry name" value="CYTOCHROME P450 26"/>
    <property type="match status" value="1"/>
</dbReference>
<reference evidence="3" key="2">
    <citation type="submission" date="2023-06" db="EMBL/GenBank/DDBJ databases">
        <authorList>
            <person name="Ma L."/>
            <person name="Liu K.-W."/>
            <person name="Li Z."/>
            <person name="Hsiao Y.-Y."/>
            <person name="Qi Y."/>
            <person name="Fu T."/>
            <person name="Tang G."/>
            <person name="Zhang D."/>
            <person name="Sun W.-H."/>
            <person name="Liu D.-K."/>
            <person name="Li Y."/>
            <person name="Chen G.-Z."/>
            <person name="Liu X.-D."/>
            <person name="Liao X.-Y."/>
            <person name="Jiang Y.-T."/>
            <person name="Yu X."/>
            <person name="Hao Y."/>
            <person name="Huang J."/>
            <person name="Zhao X.-W."/>
            <person name="Ke S."/>
            <person name="Chen Y.-Y."/>
            <person name="Wu W.-L."/>
            <person name="Hsu J.-L."/>
            <person name="Lin Y.-F."/>
            <person name="Huang M.-D."/>
            <person name="Li C.-Y."/>
            <person name="Huang L."/>
            <person name="Wang Z.-W."/>
            <person name="Zhao X."/>
            <person name="Zhong W.-Y."/>
            <person name="Peng D.-H."/>
            <person name="Ahmad S."/>
            <person name="Lan S."/>
            <person name="Zhang J.-S."/>
            <person name="Tsai W.-C."/>
            <person name="Van De Peer Y."/>
            <person name="Liu Z.-J."/>
        </authorList>
    </citation>
    <scope>NUCLEOTIDE SEQUENCE</scope>
    <source>
        <strain evidence="3">SCP</strain>
        <tissue evidence="3">Leaves</tissue>
    </source>
</reference>
<dbReference type="SUPFAM" id="SSF48264">
    <property type="entry name" value="Cytochrome P450"/>
    <property type="match status" value="1"/>
</dbReference>
<dbReference type="Gene3D" id="1.10.630.10">
    <property type="entry name" value="Cytochrome P450"/>
    <property type="match status" value="1"/>
</dbReference>
<evidence type="ECO:0000313" key="4">
    <source>
        <dbReference type="Proteomes" id="UP001179952"/>
    </source>
</evidence>
<gene>
    <name evidence="3" type="ORF">QJS04_geneDACA005845</name>
</gene>
<evidence type="ECO:0000313" key="3">
    <source>
        <dbReference type="EMBL" id="KAK1270606.1"/>
    </source>
</evidence>
<dbReference type="GO" id="GO:0005506">
    <property type="term" value="F:iron ion binding"/>
    <property type="evidence" value="ECO:0007669"/>
    <property type="project" value="InterPro"/>
</dbReference>
<dbReference type="EMBL" id="JAUJYN010000005">
    <property type="protein sequence ID" value="KAK1270606.1"/>
    <property type="molecule type" value="Genomic_DNA"/>
</dbReference>
<keyword evidence="1" id="KW-0479">Metal-binding</keyword>
<dbReference type="InterPro" id="IPR036396">
    <property type="entry name" value="Cyt_P450_sf"/>
</dbReference>
<accession>A0AAV9B3C4</accession>
<sequence length="112" mass="12614">MRHCSTTSISNAFKEDRGSCYSDHKGEEGGLEGDTIKVVTLMKKLTFNVTCSLLFGLYDEPMKEALFEDFSQAFKVVWSVPVDFPGTPYHRGIKSRSRIVDRVIPIRLPGLL</sequence>
<organism evidence="3 4">
    <name type="scientific">Acorus gramineus</name>
    <name type="common">Dwarf sweet flag</name>
    <dbReference type="NCBI Taxonomy" id="55184"/>
    <lineage>
        <taxon>Eukaryota</taxon>
        <taxon>Viridiplantae</taxon>
        <taxon>Streptophyta</taxon>
        <taxon>Embryophyta</taxon>
        <taxon>Tracheophyta</taxon>
        <taxon>Spermatophyta</taxon>
        <taxon>Magnoliopsida</taxon>
        <taxon>Liliopsida</taxon>
        <taxon>Acoraceae</taxon>
        <taxon>Acorus</taxon>
    </lineage>
</organism>
<dbReference type="GO" id="GO:0020037">
    <property type="term" value="F:heme binding"/>
    <property type="evidence" value="ECO:0007669"/>
    <property type="project" value="InterPro"/>
</dbReference>
<dbReference type="GO" id="GO:0004497">
    <property type="term" value="F:monooxygenase activity"/>
    <property type="evidence" value="ECO:0007669"/>
    <property type="project" value="InterPro"/>
</dbReference>
<comment type="caution">
    <text evidence="3">The sequence shown here is derived from an EMBL/GenBank/DDBJ whole genome shotgun (WGS) entry which is preliminary data.</text>
</comment>
<reference evidence="3" key="1">
    <citation type="journal article" date="2023" name="Nat. Commun.">
        <title>Diploid and tetraploid genomes of Acorus and the evolution of monocots.</title>
        <authorList>
            <person name="Ma L."/>
            <person name="Liu K.W."/>
            <person name="Li Z."/>
            <person name="Hsiao Y.Y."/>
            <person name="Qi Y."/>
            <person name="Fu T."/>
            <person name="Tang G.D."/>
            <person name="Zhang D."/>
            <person name="Sun W.H."/>
            <person name="Liu D.K."/>
            <person name="Li Y."/>
            <person name="Chen G.Z."/>
            <person name="Liu X.D."/>
            <person name="Liao X.Y."/>
            <person name="Jiang Y.T."/>
            <person name="Yu X."/>
            <person name="Hao Y."/>
            <person name="Huang J."/>
            <person name="Zhao X.W."/>
            <person name="Ke S."/>
            <person name="Chen Y.Y."/>
            <person name="Wu W.L."/>
            <person name="Hsu J.L."/>
            <person name="Lin Y.F."/>
            <person name="Huang M.D."/>
            <person name="Li C.Y."/>
            <person name="Huang L."/>
            <person name="Wang Z.W."/>
            <person name="Zhao X."/>
            <person name="Zhong W.Y."/>
            <person name="Peng D.H."/>
            <person name="Ahmad S."/>
            <person name="Lan S."/>
            <person name="Zhang J.S."/>
            <person name="Tsai W.C."/>
            <person name="Van de Peer Y."/>
            <person name="Liu Z.J."/>
        </authorList>
    </citation>
    <scope>NUCLEOTIDE SEQUENCE</scope>
    <source>
        <strain evidence="3">SCP</strain>
    </source>
</reference>
<dbReference type="PANTHER" id="PTHR24286:SF256">
    <property type="entry name" value="CYTOCHROME P450 FAMILY PROTEIN"/>
    <property type="match status" value="1"/>
</dbReference>
<dbReference type="AlphaFoldDB" id="A0AAV9B3C4"/>
<evidence type="ECO:0000256" key="1">
    <source>
        <dbReference type="ARBA" id="ARBA00022723"/>
    </source>
</evidence>
<protein>
    <submittedName>
        <fullName evidence="3">Taxane 10-beta-hydroxylase</fullName>
    </submittedName>
</protein>
<keyword evidence="4" id="KW-1185">Reference proteome</keyword>
<proteinExistence type="predicted"/>